<dbReference type="Proteomes" id="UP000277437">
    <property type="component" value="Chromosome"/>
</dbReference>
<accession>A0AAX3FRP5</accession>
<dbReference type="RefSeq" id="WP_124304930.1">
    <property type="nucleotide sequence ID" value="NZ_CP118137.1"/>
</dbReference>
<protein>
    <submittedName>
        <fullName evidence="1">Uncharacterized protein</fullName>
    </submittedName>
</protein>
<gene>
    <name evidence="1" type="ORF">NCTC7357_00369</name>
</gene>
<proteinExistence type="predicted"/>
<organism evidence="1 2">
    <name type="scientific">Pseudomonas chlororaphis</name>
    <dbReference type="NCBI Taxonomy" id="587753"/>
    <lineage>
        <taxon>Bacteria</taxon>
        <taxon>Pseudomonadati</taxon>
        <taxon>Pseudomonadota</taxon>
        <taxon>Gammaproteobacteria</taxon>
        <taxon>Pseudomonadales</taxon>
        <taxon>Pseudomonadaceae</taxon>
        <taxon>Pseudomonas</taxon>
    </lineage>
</organism>
<reference evidence="1 2" key="1">
    <citation type="submission" date="2018-12" db="EMBL/GenBank/DDBJ databases">
        <authorList>
            <consortium name="Pathogen Informatics"/>
        </authorList>
    </citation>
    <scope>NUCLEOTIDE SEQUENCE [LARGE SCALE GENOMIC DNA]</scope>
    <source>
        <strain evidence="1 2">NCTC7357</strain>
    </source>
</reference>
<name>A0AAX3FRP5_9PSED</name>
<sequence length="112" mass="12722">MDRNKPASSAQDAQFHAEHAHIDQRRGLLDLARKVVGLLYGSIDFAFISAAVNVRRISPHITQGSFSLDNLSVHATSTTTWKCFSPPWAPSAATIRRNWRWARWHRTTSHRC</sequence>
<dbReference type="EMBL" id="LR134334">
    <property type="protein sequence ID" value="VEF72135.1"/>
    <property type="molecule type" value="Genomic_DNA"/>
</dbReference>
<evidence type="ECO:0000313" key="2">
    <source>
        <dbReference type="Proteomes" id="UP000277437"/>
    </source>
</evidence>
<dbReference type="AlphaFoldDB" id="A0AAX3FRP5"/>
<evidence type="ECO:0000313" key="1">
    <source>
        <dbReference type="EMBL" id="VEF72135.1"/>
    </source>
</evidence>